<keyword evidence="1" id="KW-0472">Membrane</keyword>
<organism evidence="2 3">
    <name type="scientific">Anaeromassilibacillus senegalensis</name>
    <dbReference type="NCBI Taxonomy" id="1673717"/>
    <lineage>
        <taxon>Bacteria</taxon>
        <taxon>Bacillati</taxon>
        <taxon>Bacillota</taxon>
        <taxon>Clostridia</taxon>
        <taxon>Eubacteriales</taxon>
        <taxon>Acutalibacteraceae</taxon>
        <taxon>Anaeromassilibacillus</taxon>
    </lineage>
</organism>
<proteinExistence type="predicted"/>
<dbReference type="Proteomes" id="UP001299220">
    <property type="component" value="Unassembled WGS sequence"/>
</dbReference>
<gene>
    <name evidence="2" type="ORF">JQM67_09630</name>
</gene>
<evidence type="ECO:0000256" key="1">
    <source>
        <dbReference type="SAM" id="Phobius"/>
    </source>
</evidence>
<comment type="caution">
    <text evidence="2">The sequence shown here is derived from an EMBL/GenBank/DDBJ whole genome shotgun (WGS) entry which is preliminary data.</text>
</comment>
<reference evidence="2 3" key="1">
    <citation type="submission" date="2020-12" db="EMBL/GenBank/DDBJ databases">
        <title>Whole genome sequences of gut porcine anaerobes.</title>
        <authorList>
            <person name="Kubasova T."/>
            <person name="Jahodarova E."/>
            <person name="Rychlik I."/>
        </authorList>
    </citation>
    <scope>NUCLEOTIDE SEQUENCE [LARGE SCALE GENOMIC DNA]</scope>
    <source>
        <strain evidence="2 3">An867</strain>
    </source>
</reference>
<name>A0ABS9CRA9_9FIRM</name>
<keyword evidence="1" id="KW-0812">Transmembrane</keyword>
<feature type="transmembrane region" description="Helical" evidence="1">
    <location>
        <begin position="63"/>
        <end position="84"/>
    </location>
</feature>
<evidence type="ECO:0000313" key="2">
    <source>
        <dbReference type="EMBL" id="MCF2652861.1"/>
    </source>
</evidence>
<dbReference type="EMBL" id="JAFBIT010000003">
    <property type="protein sequence ID" value="MCF2652861.1"/>
    <property type="molecule type" value="Genomic_DNA"/>
</dbReference>
<protein>
    <recommendedName>
        <fullName evidence="4">Zinc ribbon domain-containing protein</fullName>
    </recommendedName>
</protein>
<dbReference type="RefSeq" id="WP_235323905.1">
    <property type="nucleotide sequence ID" value="NZ_JAFBIT010000003.1"/>
</dbReference>
<sequence>MMCPKCGKILEGDIVRCPDCGVELEVQYMPAPTPGSKSRSSFTPMNFIPKNVPIGKAKTSPGWWIGVGVLAAIMLAALVFAVLARSNIL</sequence>
<accession>A0ABS9CRA9</accession>
<evidence type="ECO:0000313" key="3">
    <source>
        <dbReference type="Proteomes" id="UP001299220"/>
    </source>
</evidence>
<evidence type="ECO:0008006" key="4">
    <source>
        <dbReference type="Google" id="ProtNLM"/>
    </source>
</evidence>
<keyword evidence="1" id="KW-1133">Transmembrane helix</keyword>
<keyword evidence="3" id="KW-1185">Reference proteome</keyword>